<dbReference type="GO" id="GO:0005635">
    <property type="term" value="C:nuclear envelope"/>
    <property type="evidence" value="ECO:0007669"/>
    <property type="project" value="TreeGrafter"/>
</dbReference>
<accession>A0A9P5SLB3</accession>
<reference evidence="7" key="1">
    <citation type="journal article" date="2020" name="Fungal Divers.">
        <title>Resolving the Mortierellaceae phylogeny through synthesis of multi-gene phylogenetics and phylogenomics.</title>
        <authorList>
            <person name="Vandepol N."/>
            <person name="Liber J."/>
            <person name="Desiro A."/>
            <person name="Na H."/>
            <person name="Kennedy M."/>
            <person name="Barry K."/>
            <person name="Grigoriev I.V."/>
            <person name="Miller A.N."/>
            <person name="O'Donnell K."/>
            <person name="Stajich J.E."/>
            <person name="Bonito G."/>
        </authorList>
    </citation>
    <scope>NUCLEOTIDE SEQUENCE</scope>
    <source>
        <strain evidence="7">NVP1</strain>
    </source>
</reference>
<feature type="chain" id="PRO_5040260178" description="Microsomal glutathione S-transferase 3" evidence="6">
    <location>
        <begin position="20"/>
        <end position="139"/>
    </location>
</feature>
<dbReference type="PANTHER" id="PTHR10250">
    <property type="entry name" value="MICROSOMAL GLUTATHIONE S-TRANSFERASE"/>
    <property type="match status" value="1"/>
</dbReference>
<dbReference type="InterPro" id="IPR001129">
    <property type="entry name" value="Membr-assoc_MAPEG"/>
</dbReference>
<evidence type="ECO:0000256" key="6">
    <source>
        <dbReference type="SAM" id="SignalP"/>
    </source>
</evidence>
<dbReference type="GO" id="GO:0016020">
    <property type="term" value="C:membrane"/>
    <property type="evidence" value="ECO:0007669"/>
    <property type="project" value="UniProtKB-SubCell"/>
</dbReference>
<keyword evidence="6" id="KW-0732">Signal</keyword>
<dbReference type="AlphaFoldDB" id="A0A9P5SLB3"/>
<evidence type="ECO:0008006" key="9">
    <source>
        <dbReference type="Google" id="ProtNLM"/>
    </source>
</evidence>
<evidence type="ECO:0000256" key="5">
    <source>
        <dbReference type="SAM" id="Phobius"/>
    </source>
</evidence>
<evidence type="ECO:0000256" key="1">
    <source>
        <dbReference type="ARBA" id="ARBA00004141"/>
    </source>
</evidence>
<keyword evidence="3 5" id="KW-1133">Transmembrane helix</keyword>
<dbReference type="GO" id="GO:0005783">
    <property type="term" value="C:endoplasmic reticulum"/>
    <property type="evidence" value="ECO:0007669"/>
    <property type="project" value="TreeGrafter"/>
</dbReference>
<feature type="transmembrane region" description="Helical" evidence="5">
    <location>
        <begin position="66"/>
        <end position="92"/>
    </location>
</feature>
<comment type="subcellular location">
    <subcellularLocation>
        <location evidence="1">Membrane</location>
        <topology evidence="1">Multi-pass membrane protein</topology>
    </subcellularLocation>
</comment>
<dbReference type="Proteomes" id="UP000696485">
    <property type="component" value="Unassembled WGS sequence"/>
</dbReference>
<comment type="caution">
    <text evidence="7">The sequence shown here is derived from an EMBL/GenBank/DDBJ whole genome shotgun (WGS) entry which is preliminary data.</text>
</comment>
<dbReference type="InterPro" id="IPR050997">
    <property type="entry name" value="MAPEG"/>
</dbReference>
<dbReference type="Pfam" id="PF01124">
    <property type="entry name" value="MAPEG"/>
    <property type="match status" value="1"/>
</dbReference>
<organism evidence="7 8">
    <name type="scientific">Podila minutissima</name>
    <dbReference type="NCBI Taxonomy" id="64525"/>
    <lineage>
        <taxon>Eukaryota</taxon>
        <taxon>Fungi</taxon>
        <taxon>Fungi incertae sedis</taxon>
        <taxon>Mucoromycota</taxon>
        <taxon>Mortierellomycotina</taxon>
        <taxon>Mortierellomycetes</taxon>
        <taxon>Mortierellales</taxon>
        <taxon>Mortierellaceae</taxon>
        <taxon>Podila</taxon>
    </lineage>
</organism>
<evidence type="ECO:0000313" key="8">
    <source>
        <dbReference type="Proteomes" id="UP000696485"/>
    </source>
</evidence>
<feature type="signal peptide" evidence="6">
    <location>
        <begin position="1"/>
        <end position="19"/>
    </location>
</feature>
<evidence type="ECO:0000256" key="4">
    <source>
        <dbReference type="ARBA" id="ARBA00023136"/>
    </source>
</evidence>
<evidence type="ECO:0000256" key="3">
    <source>
        <dbReference type="ARBA" id="ARBA00022989"/>
    </source>
</evidence>
<evidence type="ECO:0000256" key="2">
    <source>
        <dbReference type="ARBA" id="ARBA00022692"/>
    </source>
</evidence>
<dbReference type="GO" id="GO:0004364">
    <property type="term" value="F:glutathione transferase activity"/>
    <property type="evidence" value="ECO:0007669"/>
    <property type="project" value="TreeGrafter"/>
</dbReference>
<protein>
    <recommendedName>
        <fullName evidence="9">Microsomal glutathione S-transferase 3</fullName>
    </recommendedName>
</protein>
<dbReference type="Gene3D" id="1.20.120.550">
    <property type="entry name" value="Membrane associated eicosanoid/glutathione metabolism-like domain"/>
    <property type="match status" value="1"/>
</dbReference>
<dbReference type="GO" id="GO:0004602">
    <property type="term" value="F:glutathione peroxidase activity"/>
    <property type="evidence" value="ECO:0007669"/>
    <property type="project" value="TreeGrafter"/>
</dbReference>
<dbReference type="SUPFAM" id="SSF161084">
    <property type="entry name" value="MAPEG domain-like"/>
    <property type="match status" value="1"/>
</dbReference>
<keyword evidence="4 5" id="KW-0472">Membrane</keyword>
<evidence type="ECO:0000313" key="7">
    <source>
        <dbReference type="EMBL" id="KAF9332349.1"/>
    </source>
</evidence>
<gene>
    <name evidence="7" type="ORF">BG006_004772</name>
</gene>
<keyword evidence="8" id="KW-1185">Reference proteome</keyword>
<dbReference type="InterPro" id="IPR023352">
    <property type="entry name" value="MAPEG-like_dom_sf"/>
</dbReference>
<dbReference type="PANTHER" id="PTHR10250:SF26">
    <property type="entry name" value="GLUTATHIONE S-TRANSFERASE 3, MITOCHONDRIAL"/>
    <property type="match status" value="1"/>
</dbReference>
<name>A0A9P5SLB3_9FUNG</name>
<dbReference type="EMBL" id="JAAAUY010000265">
    <property type="protein sequence ID" value="KAF9332349.1"/>
    <property type="molecule type" value="Genomic_DNA"/>
</dbReference>
<proteinExistence type="predicted"/>
<keyword evidence="2 5" id="KW-0812">Transmembrane</keyword>
<sequence>MTSTVATAVVSSLLTVFLGSKVTNFRKIAQVPLPFLYADQADAMQDHNKYLFNCYQRVHQNTLEGFSAYLVLLLFCGVWYPIPAAVLGDIWILGRIFYYRGYTTGDPHKRMHGAFGHLGEFGLMALAGKIAYDLIVSTA</sequence>